<dbReference type="NCBIfam" id="TIGR00082">
    <property type="entry name" value="rbfA"/>
    <property type="match status" value="1"/>
</dbReference>
<organism evidence="3 4">
    <name type="scientific">candidate division WOR-1 bacterium RIFOXYC12_FULL_54_18</name>
    <dbReference type="NCBI Taxonomy" id="1802584"/>
    <lineage>
        <taxon>Bacteria</taxon>
        <taxon>Bacillati</taxon>
        <taxon>Saganbacteria</taxon>
    </lineage>
</organism>
<comment type="similarity">
    <text evidence="2">Belongs to the RbfA family.</text>
</comment>
<keyword evidence="1 2" id="KW-0690">Ribosome biogenesis</keyword>
<comment type="function">
    <text evidence="2">One of several proteins that assist in the late maturation steps of the functional core of the 30S ribosomal subunit. Associates with free 30S ribosomal subunits (but not with 30S subunits that are part of 70S ribosomes or polysomes). Required for efficient processing of 16S rRNA. May interact with the 5'-terminal helix region of 16S rRNA.</text>
</comment>
<comment type="subcellular location">
    <subcellularLocation>
        <location evidence="2">Cytoplasm</location>
    </subcellularLocation>
</comment>
<dbReference type="HAMAP" id="MF_00003">
    <property type="entry name" value="RbfA"/>
    <property type="match status" value="1"/>
</dbReference>
<dbReference type="PANTHER" id="PTHR33515:SF1">
    <property type="entry name" value="RIBOSOME-BINDING FACTOR A, CHLOROPLASTIC-RELATED"/>
    <property type="match status" value="1"/>
</dbReference>
<dbReference type="Gene3D" id="3.30.300.20">
    <property type="match status" value="1"/>
</dbReference>
<dbReference type="InterPro" id="IPR000238">
    <property type="entry name" value="RbfA"/>
</dbReference>
<dbReference type="PANTHER" id="PTHR33515">
    <property type="entry name" value="RIBOSOME-BINDING FACTOR A, CHLOROPLASTIC-RELATED"/>
    <property type="match status" value="1"/>
</dbReference>
<dbReference type="InterPro" id="IPR015946">
    <property type="entry name" value="KH_dom-like_a/b"/>
</dbReference>
<name>A0A1F4T4H0_UNCSA</name>
<dbReference type="GO" id="GO:0043024">
    <property type="term" value="F:ribosomal small subunit binding"/>
    <property type="evidence" value="ECO:0007669"/>
    <property type="project" value="TreeGrafter"/>
</dbReference>
<proteinExistence type="inferred from homology"/>
<dbReference type="GO" id="GO:0030490">
    <property type="term" value="P:maturation of SSU-rRNA"/>
    <property type="evidence" value="ECO:0007669"/>
    <property type="project" value="UniProtKB-UniRule"/>
</dbReference>
<dbReference type="GO" id="GO:0005829">
    <property type="term" value="C:cytosol"/>
    <property type="evidence" value="ECO:0007669"/>
    <property type="project" value="TreeGrafter"/>
</dbReference>
<reference evidence="3 4" key="1">
    <citation type="journal article" date="2016" name="Nat. Commun.">
        <title>Thousands of microbial genomes shed light on interconnected biogeochemical processes in an aquifer system.</title>
        <authorList>
            <person name="Anantharaman K."/>
            <person name="Brown C.T."/>
            <person name="Hug L.A."/>
            <person name="Sharon I."/>
            <person name="Castelle C.J."/>
            <person name="Probst A.J."/>
            <person name="Thomas B.C."/>
            <person name="Singh A."/>
            <person name="Wilkins M.J."/>
            <person name="Karaoz U."/>
            <person name="Brodie E.L."/>
            <person name="Williams K.H."/>
            <person name="Hubbard S.S."/>
            <person name="Banfield J.F."/>
        </authorList>
    </citation>
    <scope>NUCLEOTIDE SEQUENCE [LARGE SCALE GENOMIC DNA]</scope>
</reference>
<evidence type="ECO:0000256" key="1">
    <source>
        <dbReference type="ARBA" id="ARBA00022517"/>
    </source>
</evidence>
<dbReference type="AlphaFoldDB" id="A0A1F4T4H0"/>
<dbReference type="InterPro" id="IPR023799">
    <property type="entry name" value="RbfA_dom_sf"/>
</dbReference>
<sequence>MTRQERIEGLIQEEISTILREEVNDPRIGFVSITKVEISPDLRNANIHVSIFGDEKQKEEAMDGLRSATRFIRGELGNRVDFRATPEIRFIRDDSLEKGSKVLNLIRKLKNEEPNKRTAKKG</sequence>
<dbReference type="Pfam" id="PF02033">
    <property type="entry name" value="RBFA"/>
    <property type="match status" value="1"/>
</dbReference>
<dbReference type="SUPFAM" id="SSF89919">
    <property type="entry name" value="Ribosome-binding factor A, RbfA"/>
    <property type="match status" value="1"/>
</dbReference>
<dbReference type="Proteomes" id="UP000178602">
    <property type="component" value="Unassembled WGS sequence"/>
</dbReference>
<evidence type="ECO:0000256" key="2">
    <source>
        <dbReference type="HAMAP-Rule" id="MF_00003"/>
    </source>
</evidence>
<accession>A0A1F4T4H0</accession>
<dbReference type="EMBL" id="MEUG01000001">
    <property type="protein sequence ID" value="OGC27598.1"/>
    <property type="molecule type" value="Genomic_DNA"/>
</dbReference>
<evidence type="ECO:0000313" key="4">
    <source>
        <dbReference type="Proteomes" id="UP000178602"/>
    </source>
</evidence>
<evidence type="ECO:0000313" key="3">
    <source>
        <dbReference type="EMBL" id="OGC27598.1"/>
    </source>
</evidence>
<keyword evidence="2" id="KW-0963">Cytoplasm</keyword>
<comment type="caution">
    <text evidence="3">The sequence shown here is derived from an EMBL/GenBank/DDBJ whole genome shotgun (WGS) entry which is preliminary data.</text>
</comment>
<comment type="subunit">
    <text evidence="2">Monomer. Binds 30S ribosomal subunits, but not 50S ribosomal subunits or 70S ribosomes.</text>
</comment>
<gene>
    <name evidence="2" type="primary">rbfA</name>
    <name evidence="3" type="ORF">A3K49_01055</name>
</gene>
<protein>
    <recommendedName>
        <fullName evidence="2">Ribosome-binding factor A</fullName>
    </recommendedName>
</protein>